<evidence type="ECO:0000313" key="11">
    <source>
        <dbReference type="EMBL" id="VFP83174.1"/>
    </source>
</evidence>
<evidence type="ECO:0000256" key="8">
    <source>
        <dbReference type="ARBA" id="ARBA00023136"/>
    </source>
</evidence>
<comment type="similarity">
    <text evidence="9">Belongs to the SecD/SecF family. SecF subfamily.</text>
</comment>
<feature type="domain" description="Protein export membrane protein SecD/SecF C-terminal" evidence="10">
    <location>
        <begin position="120"/>
        <end position="300"/>
    </location>
</feature>
<dbReference type="Pfam" id="PF07549">
    <property type="entry name" value="Sec_GG"/>
    <property type="match status" value="1"/>
</dbReference>
<dbReference type="Pfam" id="PF02355">
    <property type="entry name" value="SecD_SecF_C"/>
    <property type="match status" value="1"/>
</dbReference>
<gene>
    <name evidence="9 11" type="primary">secF</name>
    <name evidence="11" type="ORF">ERCIKOCA2762_411</name>
</gene>
<name>A0A451DA02_9GAMM</name>
<dbReference type="InterPro" id="IPR022813">
    <property type="entry name" value="SecD/SecF_arch_bac"/>
</dbReference>
<dbReference type="GO" id="GO:0005886">
    <property type="term" value="C:plasma membrane"/>
    <property type="evidence" value="ECO:0007669"/>
    <property type="project" value="UniProtKB-SubCell"/>
</dbReference>
<comment type="subunit">
    <text evidence="9">Forms a complex with SecD. Part of the essential Sec protein translocation apparatus which comprises SecA, SecYEG and auxiliary proteins SecDF-YajC and YidC.</text>
</comment>
<dbReference type="GO" id="GO:0065002">
    <property type="term" value="P:intracellular protein transmembrane transport"/>
    <property type="evidence" value="ECO:0007669"/>
    <property type="project" value="UniProtKB-UniRule"/>
</dbReference>
<evidence type="ECO:0000256" key="2">
    <source>
        <dbReference type="ARBA" id="ARBA00022448"/>
    </source>
</evidence>
<keyword evidence="5 9" id="KW-0653">Protein transport</keyword>
<dbReference type="NCBIfam" id="TIGR00966">
    <property type="entry name" value="transloc_SecF"/>
    <property type="match status" value="1"/>
</dbReference>
<feature type="transmembrane region" description="Helical" evidence="9">
    <location>
        <begin position="142"/>
        <end position="162"/>
    </location>
</feature>
<sequence>MLVKDKSMTYIHDRCTVINFMKWDKLVLCVSGVLLIISIIIIHTRGFHWGIDFTGGTVIELHSKQPVHLDVIRVNLQQAGLMDIQVQNFDNSHDIIVYSPVKEGNQDIKLRNTIVNIINHSLQENAILKRIEFVGPRVGSELVITGGMSILSALLAIFLYVSVRFTWRLALGTVLALIHDVGITLGFLALGSIEIDLTIIASLLSVIGYSLNDKIVVSDRIRENCRKISVDSAFVITNLSITQTFSRTIITSIITLMMVLILFIFGGAMLHGFSLTMIIGIIVGTISSIYVSSSLALKLGMQTQHMLYQEINTDIEGAP</sequence>
<dbReference type="PRINTS" id="PR01755">
    <property type="entry name" value="SECFTRNLCASE"/>
</dbReference>
<keyword evidence="2 9" id="KW-0813">Transport</keyword>
<proteinExistence type="inferred from homology"/>
<dbReference type="InterPro" id="IPR022645">
    <property type="entry name" value="SecD/SecF_bac"/>
</dbReference>
<dbReference type="Gene3D" id="1.20.1640.10">
    <property type="entry name" value="Multidrug efflux transporter AcrB transmembrane domain"/>
    <property type="match status" value="1"/>
</dbReference>
<keyword evidence="7 9" id="KW-0811">Translocation</keyword>
<feature type="transmembrane region" description="Helical" evidence="9">
    <location>
        <begin position="26"/>
        <end position="44"/>
    </location>
</feature>
<feature type="transmembrane region" description="Helical" evidence="9">
    <location>
        <begin position="275"/>
        <end position="297"/>
    </location>
</feature>
<dbReference type="NCBIfam" id="TIGR00916">
    <property type="entry name" value="2A0604s01"/>
    <property type="match status" value="1"/>
</dbReference>
<dbReference type="PANTHER" id="PTHR30081">
    <property type="entry name" value="PROTEIN-EXPORT MEMBRANE PROTEIN SEC"/>
    <property type="match status" value="1"/>
</dbReference>
<dbReference type="AlphaFoldDB" id="A0A451DA02"/>
<dbReference type="InterPro" id="IPR048634">
    <property type="entry name" value="SecD_SecF_C"/>
</dbReference>
<dbReference type="GO" id="GO:0043952">
    <property type="term" value="P:protein transport by the Sec complex"/>
    <property type="evidence" value="ECO:0007669"/>
    <property type="project" value="UniProtKB-UniRule"/>
</dbReference>
<keyword evidence="6 9" id="KW-1133">Transmembrane helix</keyword>
<dbReference type="InterPro" id="IPR055344">
    <property type="entry name" value="SecD_SecF_C_bact"/>
</dbReference>
<evidence type="ECO:0000259" key="10">
    <source>
        <dbReference type="Pfam" id="PF02355"/>
    </source>
</evidence>
<dbReference type="SUPFAM" id="SSF82866">
    <property type="entry name" value="Multidrug efflux transporter AcrB transmembrane domain"/>
    <property type="match status" value="1"/>
</dbReference>
<organism evidence="11 12">
    <name type="scientific">Candidatus Erwinia haradaeae</name>
    <dbReference type="NCBI Taxonomy" id="1922217"/>
    <lineage>
        <taxon>Bacteria</taxon>
        <taxon>Pseudomonadati</taxon>
        <taxon>Pseudomonadota</taxon>
        <taxon>Gammaproteobacteria</taxon>
        <taxon>Enterobacterales</taxon>
        <taxon>Erwiniaceae</taxon>
        <taxon>Erwinia</taxon>
    </lineage>
</organism>
<feature type="transmembrane region" description="Helical" evidence="9">
    <location>
        <begin position="249"/>
        <end position="269"/>
    </location>
</feature>
<protein>
    <recommendedName>
        <fullName evidence="9">Protein-export membrane protein SecF</fullName>
    </recommendedName>
</protein>
<keyword evidence="8 9" id="KW-0472">Membrane</keyword>
<evidence type="ECO:0000256" key="5">
    <source>
        <dbReference type="ARBA" id="ARBA00022927"/>
    </source>
</evidence>
<dbReference type="GO" id="GO:0006605">
    <property type="term" value="P:protein targeting"/>
    <property type="evidence" value="ECO:0007669"/>
    <property type="project" value="UniProtKB-UniRule"/>
</dbReference>
<dbReference type="GO" id="GO:0015450">
    <property type="term" value="F:protein-transporting ATPase activity"/>
    <property type="evidence" value="ECO:0007669"/>
    <property type="project" value="InterPro"/>
</dbReference>
<dbReference type="PANTHER" id="PTHR30081:SF8">
    <property type="entry name" value="PROTEIN TRANSLOCASE SUBUNIT SECF"/>
    <property type="match status" value="1"/>
</dbReference>
<dbReference type="Proteomes" id="UP000294368">
    <property type="component" value="Chromosome"/>
</dbReference>
<evidence type="ECO:0000256" key="3">
    <source>
        <dbReference type="ARBA" id="ARBA00022475"/>
    </source>
</evidence>
<evidence type="ECO:0000256" key="9">
    <source>
        <dbReference type="HAMAP-Rule" id="MF_01464"/>
    </source>
</evidence>
<feature type="transmembrane region" description="Helical" evidence="9">
    <location>
        <begin position="169"/>
        <end position="189"/>
    </location>
</feature>
<dbReference type="EMBL" id="LR217715">
    <property type="protein sequence ID" value="VFP83174.1"/>
    <property type="molecule type" value="Genomic_DNA"/>
</dbReference>
<keyword evidence="4 9" id="KW-0812">Transmembrane</keyword>
<evidence type="ECO:0000256" key="6">
    <source>
        <dbReference type="ARBA" id="ARBA00022989"/>
    </source>
</evidence>
<dbReference type="InterPro" id="IPR005665">
    <property type="entry name" value="SecF_bac"/>
</dbReference>
<keyword evidence="3 9" id="KW-1003">Cell membrane</keyword>
<comment type="subcellular location">
    <subcellularLocation>
        <location evidence="1 9">Cell membrane</location>
        <topology evidence="1 9">Multi-pass membrane protein</topology>
    </subcellularLocation>
</comment>
<evidence type="ECO:0000256" key="1">
    <source>
        <dbReference type="ARBA" id="ARBA00004651"/>
    </source>
</evidence>
<evidence type="ECO:0000256" key="7">
    <source>
        <dbReference type="ARBA" id="ARBA00023010"/>
    </source>
</evidence>
<accession>A0A451DA02</accession>
<evidence type="ECO:0000313" key="12">
    <source>
        <dbReference type="Proteomes" id="UP000294368"/>
    </source>
</evidence>
<comment type="function">
    <text evidence="9">Part of the Sec protein translocase complex. Interacts with the SecYEG preprotein conducting channel. SecDF uses the proton motive force (PMF) to complete protein translocation after the ATP-dependent function of SecA.</text>
</comment>
<evidence type="ECO:0000256" key="4">
    <source>
        <dbReference type="ARBA" id="ARBA00022692"/>
    </source>
</evidence>
<reference evidence="11 12" key="1">
    <citation type="submission" date="2019-02" db="EMBL/GenBank/DDBJ databases">
        <authorList>
            <person name="Manzano-Marin A."/>
            <person name="Manzano-Marin A."/>
        </authorList>
    </citation>
    <scope>NUCLEOTIDE SEQUENCE [LARGE SCALE GENOMIC DNA]</scope>
    <source>
        <strain evidence="11 12">ErCikochiana</strain>
    </source>
</reference>
<feature type="transmembrane region" description="Helical" evidence="9">
    <location>
        <begin position="195"/>
        <end position="212"/>
    </location>
</feature>
<dbReference type="HAMAP" id="MF_01464_B">
    <property type="entry name" value="SecF_B"/>
    <property type="match status" value="1"/>
</dbReference>
<dbReference type="InterPro" id="IPR022646">
    <property type="entry name" value="SecD/SecF_CS"/>
</dbReference>